<dbReference type="Proteomes" id="UP000594681">
    <property type="component" value="Chromosome"/>
</dbReference>
<evidence type="ECO:0000259" key="1">
    <source>
        <dbReference type="Pfam" id="PF06114"/>
    </source>
</evidence>
<feature type="domain" description="IrrE N-terminal-like" evidence="1">
    <location>
        <begin position="179"/>
        <end position="293"/>
    </location>
</feature>
<dbReference type="KEGG" id="cliz:G7Y31_11530"/>
<dbReference type="Gene3D" id="1.10.10.2910">
    <property type="match status" value="1"/>
</dbReference>
<dbReference type="EMBL" id="CP064954">
    <property type="protein sequence ID" value="QPK79101.1"/>
    <property type="molecule type" value="Genomic_DNA"/>
</dbReference>
<keyword evidence="3" id="KW-1185">Reference proteome</keyword>
<evidence type="ECO:0000313" key="3">
    <source>
        <dbReference type="Proteomes" id="UP000594681"/>
    </source>
</evidence>
<reference evidence="2 3" key="1">
    <citation type="submission" date="2020-11" db="EMBL/GenBank/DDBJ databases">
        <title>Corynebacterium sp. ZJ-599.</title>
        <authorList>
            <person name="Zhou J."/>
        </authorList>
    </citation>
    <scope>NUCLEOTIDE SEQUENCE [LARGE SCALE GENOMIC DNA]</scope>
    <source>
        <strain evidence="2 3">ZJ-599</strain>
    </source>
</reference>
<dbReference type="Pfam" id="PF06114">
    <property type="entry name" value="Peptidase_M78"/>
    <property type="match status" value="1"/>
</dbReference>
<organism evidence="2 3">
    <name type="scientific">Corynebacterium lizhenjunii</name>
    <dbReference type="NCBI Taxonomy" id="2709394"/>
    <lineage>
        <taxon>Bacteria</taxon>
        <taxon>Bacillati</taxon>
        <taxon>Actinomycetota</taxon>
        <taxon>Actinomycetes</taxon>
        <taxon>Mycobacteriales</taxon>
        <taxon>Corynebacteriaceae</taxon>
        <taxon>Corynebacterium</taxon>
    </lineage>
</organism>
<dbReference type="InterPro" id="IPR010359">
    <property type="entry name" value="IrrE_HExxH"/>
</dbReference>
<dbReference type="AlphaFoldDB" id="A0A7T0KE41"/>
<name>A0A7T0KE41_9CORY</name>
<protein>
    <submittedName>
        <fullName evidence="2">ImmA/IrrE family metallo-endopeptidase</fullName>
    </submittedName>
</protein>
<evidence type="ECO:0000313" key="2">
    <source>
        <dbReference type="EMBL" id="QPK79101.1"/>
    </source>
</evidence>
<sequence>MTVRIPVNPEIVRWAAARAGGSENLLKRHPHLEKWIAGESQPTFKQLQEFSNRVDTPMGYFLLSEVPRRQLPIADFRDGFDPGVREDSPELWATLNTCQRRQDWYQEYAESIGIEPVWVVGIAADWNAQETASHMRKTLKYEVNDRKGDASSQRRYLISQFELLGGLTAFNSMVNDNVYRPLNPDEFRGFSLVSPVAPLIFVNAKQTINGQLFTFAHELAHVWRGKGALGNAKLNATSSNEVEQWCNLVASEFLVPAVDLKARYPVHQSESVPEILESLAKVYKCGTLVVLNGLKRSGILSEKEFQELYPIELKRLSALASSAKGDNSGGNIQYSRAFRLGRTFSQAVIRELASGRLLPTDALQLTGIKTFKSFDAYGDYIEGQV</sequence>
<dbReference type="RefSeq" id="WP_165009944.1">
    <property type="nucleotide sequence ID" value="NZ_CP064954.1"/>
</dbReference>
<dbReference type="InterPro" id="IPR052345">
    <property type="entry name" value="Rad_response_metalloprotease"/>
</dbReference>
<gene>
    <name evidence="2" type="ORF">G7Y31_11530</name>
</gene>
<proteinExistence type="predicted"/>
<dbReference type="PANTHER" id="PTHR43236:SF2">
    <property type="entry name" value="BLL0069 PROTEIN"/>
    <property type="match status" value="1"/>
</dbReference>
<dbReference type="PANTHER" id="PTHR43236">
    <property type="entry name" value="ANTITOXIN HIGA1"/>
    <property type="match status" value="1"/>
</dbReference>
<accession>A0A7T0KE41</accession>